<dbReference type="EMBL" id="CM043034">
    <property type="protein sequence ID" value="KAI4581820.1"/>
    <property type="molecule type" value="Genomic_DNA"/>
</dbReference>
<sequence>MYHERNLRDDRYKRQILVYKDHKEEGRDAHTLPCGSEEGLLCEETYGPVFEDAIVFPEKGPGSTATVQFKRHAELQQASGISHADVLSTFHLLISMDSQVKRFGAAIANHFFMHSVATYGKTVLADSMFSKELRIKLYSVVKKDTNIPRRGMEDYLYPKAGSPGSGIPVANEAIVQSQEKKVDTKTSNGILQNATAMPVPYCPPPPPHHHGKKTPLPPTQLAGTTQGLPRPLDESSGIPRVKSGRLDQALEDNVNSHSF</sequence>
<accession>A0ACB9UXA4</accession>
<evidence type="ECO:0000313" key="2">
    <source>
        <dbReference type="Proteomes" id="UP001057279"/>
    </source>
</evidence>
<comment type="caution">
    <text evidence="1">The sequence shown here is derived from an EMBL/GenBank/DDBJ whole genome shotgun (WGS) entry which is preliminary data.</text>
</comment>
<keyword evidence="2" id="KW-1185">Reference proteome</keyword>
<proteinExistence type="predicted"/>
<reference evidence="1" key="1">
    <citation type="submission" date="2022-03" db="EMBL/GenBank/DDBJ databases">
        <title>Genomic analyses of argali, domestic sheep and their hybrids provide insights into chromosomal evolution, heterosis and genetic basis of agronomic traits.</title>
        <authorList>
            <person name="Li M."/>
        </authorList>
    </citation>
    <scope>NUCLEOTIDE SEQUENCE</scope>
    <source>
        <strain evidence="1">F1 hybrid</strain>
    </source>
</reference>
<gene>
    <name evidence="1" type="ORF">MJG53_009345</name>
</gene>
<dbReference type="Proteomes" id="UP001057279">
    <property type="component" value="Linkage Group LG09"/>
</dbReference>
<name>A0ACB9UXA4_9CETA</name>
<evidence type="ECO:0000313" key="1">
    <source>
        <dbReference type="EMBL" id="KAI4581820.1"/>
    </source>
</evidence>
<organism evidence="1 2">
    <name type="scientific">Ovis ammon polii x Ovis aries</name>
    <dbReference type="NCBI Taxonomy" id="2918886"/>
    <lineage>
        <taxon>Eukaryota</taxon>
        <taxon>Metazoa</taxon>
        <taxon>Chordata</taxon>
        <taxon>Craniata</taxon>
        <taxon>Vertebrata</taxon>
        <taxon>Euteleostomi</taxon>
        <taxon>Mammalia</taxon>
        <taxon>Eutheria</taxon>
        <taxon>Laurasiatheria</taxon>
        <taxon>Artiodactyla</taxon>
        <taxon>Ruminantia</taxon>
        <taxon>Pecora</taxon>
        <taxon>Bovidae</taxon>
        <taxon>Caprinae</taxon>
        <taxon>Ovis</taxon>
    </lineage>
</organism>
<protein>
    <submittedName>
        <fullName evidence="1">Uncharacterized protein</fullName>
    </submittedName>
</protein>